<dbReference type="InterPro" id="IPR032260">
    <property type="entry name" value="DUF5060"/>
</dbReference>
<dbReference type="Pfam" id="PF16586">
    <property type="entry name" value="DUF5060"/>
    <property type="match status" value="1"/>
</dbReference>
<dbReference type="InterPro" id="IPR017853">
    <property type="entry name" value="GH"/>
</dbReference>
<keyword evidence="4" id="KW-1185">Reference proteome</keyword>
<gene>
    <name evidence="3" type="ORF">ACFOOI_02570</name>
</gene>
<accession>A0ABV7YSE9</accession>
<reference evidence="4" key="1">
    <citation type="journal article" date="2019" name="Int. J. Syst. Evol. Microbiol.">
        <title>The Global Catalogue of Microorganisms (GCM) 10K type strain sequencing project: providing services to taxonomists for standard genome sequencing and annotation.</title>
        <authorList>
            <consortium name="The Broad Institute Genomics Platform"/>
            <consortium name="The Broad Institute Genome Sequencing Center for Infectious Disease"/>
            <person name="Wu L."/>
            <person name="Ma J."/>
        </authorList>
    </citation>
    <scope>NUCLEOTIDE SEQUENCE [LARGE SCALE GENOMIC DNA]</scope>
    <source>
        <strain evidence="4">CECT 7956</strain>
    </source>
</reference>
<dbReference type="RefSeq" id="WP_379834704.1">
    <property type="nucleotide sequence ID" value="NZ_JBHRYQ010000001.1"/>
</dbReference>
<protein>
    <submittedName>
        <fullName evidence="3">DUF5060 domain-containing protein</fullName>
    </submittedName>
</protein>
<organism evidence="3 4">
    <name type="scientific">Lacihabitans lacunae</name>
    <dbReference type="NCBI Taxonomy" id="1028214"/>
    <lineage>
        <taxon>Bacteria</taxon>
        <taxon>Pseudomonadati</taxon>
        <taxon>Bacteroidota</taxon>
        <taxon>Cytophagia</taxon>
        <taxon>Cytophagales</taxon>
        <taxon>Leadbetterellaceae</taxon>
        <taxon>Lacihabitans</taxon>
    </lineage>
</organism>
<sequence length="620" mass="69561">MMFKKTLGIIALFGCLSHWASAQITGQKWDKTTLDFNGPLTSELTQPNPFTYYKLDVTFTHESGAPIMVVPGFYAADGNADNSSATAGNVWRVNFSAPKTGKWKYSVSFKAGEMIAVKEGGVSAGFMDGQKGELTITENTKKLPDNSANGRLQYVGKRYLEWAETRKPFLKVGADSPENMLHYADFDGTLDCYGKLGKDYFKLIKTWEPHAKDFDPAAQPYTWQNGKGKNILGTVNYLSSIGVNAFSFLTFSVDGDDGGVYPYITKNDSVFIAASNESKSWEKGLHHDRFDCSKLDQWERVFAYAETKGMYLHFKTFESEGVNLMGKDELTDERKLYYRELIARFGHHLALNWNLSEETRVTVDLIRKISSYIRNLDPYKNHVVQHTYPPGYPVKKSVAYPNYSYYYPNLVGFQSELTGASLQLDVHDVHGEVKHWVTESEKSGKPWVVANDEQGSADKGVTVDASHALYTGKMNTDNIEDVRQKVLWGTFMAGGAGVEYYYGYKTEQNDLNAEDHRTREVKYKEAAIAQQFFTALAVESMKANDELTASEEDYVFGNENQLIVYLPKGVSTAINLPKGSWSAKVFDPIKGGFKSTNVKICKTISGPDKSQDWVLVLNKN</sequence>
<dbReference type="Gene3D" id="3.20.20.80">
    <property type="entry name" value="Glycosidases"/>
    <property type="match status" value="1"/>
</dbReference>
<name>A0ABV7YSE9_9BACT</name>
<dbReference type="EMBL" id="JBHRYQ010000001">
    <property type="protein sequence ID" value="MFC3809524.1"/>
    <property type="molecule type" value="Genomic_DNA"/>
</dbReference>
<dbReference type="InterPro" id="IPR013783">
    <property type="entry name" value="Ig-like_fold"/>
</dbReference>
<keyword evidence="1" id="KW-0732">Signal</keyword>
<proteinExistence type="predicted"/>
<evidence type="ECO:0000313" key="3">
    <source>
        <dbReference type="EMBL" id="MFC3809524.1"/>
    </source>
</evidence>
<feature type="domain" description="DUF5060" evidence="2">
    <location>
        <begin position="27"/>
        <end position="110"/>
    </location>
</feature>
<evidence type="ECO:0000313" key="4">
    <source>
        <dbReference type="Proteomes" id="UP001595616"/>
    </source>
</evidence>
<feature type="chain" id="PRO_5045258911" evidence="1">
    <location>
        <begin position="23"/>
        <end position="620"/>
    </location>
</feature>
<dbReference type="SUPFAM" id="SSF51445">
    <property type="entry name" value="(Trans)glycosidases"/>
    <property type="match status" value="1"/>
</dbReference>
<comment type="caution">
    <text evidence="3">The sequence shown here is derived from an EMBL/GenBank/DDBJ whole genome shotgun (WGS) entry which is preliminary data.</text>
</comment>
<dbReference type="Gene3D" id="2.60.40.10">
    <property type="entry name" value="Immunoglobulins"/>
    <property type="match status" value="1"/>
</dbReference>
<feature type="signal peptide" evidence="1">
    <location>
        <begin position="1"/>
        <end position="22"/>
    </location>
</feature>
<dbReference type="Proteomes" id="UP001595616">
    <property type="component" value="Unassembled WGS sequence"/>
</dbReference>
<evidence type="ECO:0000256" key="1">
    <source>
        <dbReference type="SAM" id="SignalP"/>
    </source>
</evidence>
<evidence type="ECO:0000259" key="2">
    <source>
        <dbReference type="Pfam" id="PF16586"/>
    </source>
</evidence>